<reference evidence="8" key="3">
    <citation type="submission" date="2025-09" db="UniProtKB">
        <authorList>
            <consortium name="Ensembl"/>
        </authorList>
    </citation>
    <scope>IDENTIFICATION</scope>
</reference>
<protein>
    <recommendedName>
        <fullName evidence="7">BHLH domain-containing protein</fullName>
    </recommendedName>
</protein>
<evidence type="ECO:0000256" key="3">
    <source>
        <dbReference type="ARBA" id="ARBA00023015"/>
    </source>
</evidence>
<dbReference type="InParanoid" id="A0A4W6D557"/>
<evidence type="ECO:0000313" key="9">
    <source>
        <dbReference type="Proteomes" id="UP000314980"/>
    </source>
</evidence>
<dbReference type="Ensembl" id="ENSLCAT00010020253.1">
    <property type="protein sequence ID" value="ENSLCAP00010019828.1"/>
    <property type="gene ID" value="ENSLCAG00010009356.1"/>
</dbReference>
<evidence type="ECO:0000256" key="6">
    <source>
        <dbReference type="SAM" id="MobiDB-lite"/>
    </source>
</evidence>
<feature type="region of interest" description="Disordered" evidence="6">
    <location>
        <begin position="59"/>
        <end position="131"/>
    </location>
</feature>
<keyword evidence="3" id="KW-0805">Transcription regulation</keyword>
<dbReference type="InterPro" id="IPR011598">
    <property type="entry name" value="bHLH_dom"/>
</dbReference>
<dbReference type="GO" id="GO:0005634">
    <property type="term" value="C:nucleus"/>
    <property type="evidence" value="ECO:0007669"/>
    <property type="project" value="UniProtKB-SubCell"/>
</dbReference>
<keyword evidence="4" id="KW-0804">Transcription</keyword>
<dbReference type="PROSITE" id="PS50888">
    <property type="entry name" value="BHLH"/>
    <property type="match status" value="1"/>
</dbReference>
<dbReference type="Gene3D" id="4.10.280.10">
    <property type="entry name" value="Helix-loop-helix DNA-binding domain"/>
    <property type="match status" value="1"/>
</dbReference>
<dbReference type="PANTHER" id="PTHR10985">
    <property type="entry name" value="BASIC HELIX-LOOP-HELIX TRANSCRIPTION FACTOR, HES-RELATED"/>
    <property type="match status" value="1"/>
</dbReference>
<keyword evidence="9" id="KW-1185">Reference proteome</keyword>
<dbReference type="InterPro" id="IPR050370">
    <property type="entry name" value="HES_HEY"/>
</dbReference>
<evidence type="ECO:0000256" key="4">
    <source>
        <dbReference type="ARBA" id="ARBA00023163"/>
    </source>
</evidence>
<evidence type="ECO:0000259" key="7">
    <source>
        <dbReference type="PROSITE" id="PS50888"/>
    </source>
</evidence>
<sequence>MAPTNTTHCPLSLLSTKDRHKLRKPQVEKMRRDRINGCIEQLKVLLEEEFRRQDPNAKLEKADDSLKRPRCTCSTSTLLPPQDPTSAPPHGHVQAAGKQLPPPTESCGGPGRGSGSEGPGLDQRVWVRGSW</sequence>
<dbReference type="GO" id="GO:0046983">
    <property type="term" value="F:protein dimerization activity"/>
    <property type="evidence" value="ECO:0007669"/>
    <property type="project" value="InterPro"/>
</dbReference>
<dbReference type="Proteomes" id="UP000314980">
    <property type="component" value="Unassembled WGS sequence"/>
</dbReference>
<proteinExistence type="predicted"/>
<name>A0A4W6D557_LATCA</name>
<evidence type="ECO:0000256" key="5">
    <source>
        <dbReference type="ARBA" id="ARBA00023242"/>
    </source>
</evidence>
<evidence type="ECO:0000256" key="2">
    <source>
        <dbReference type="ARBA" id="ARBA00022491"/>
    </source>
</evidence>
<comment type="subcellular location">
    <subcellularLocation>
        <location evidence="1">Nucleus</location>
    </subcellularLocation>
</comment>
<evidence type="ECO:0000313" key="8">
    <source>
        <dbReference type="Ensembl" id="ENSLCAP00010019828.1"/>
    </source>
</evidence>
<dbReference type="GeneTree" id="ENSGT00940000163190"/>
<feature type="compositionally biased region" description="Gly residues" evidence="6">
    <location>
        <begin position="108"/>
        <end position="118"/>
    </location>
</feature>
<dbReference type="AlphaFoldDB" id="A0A4W6D557"/>
<reference evidence="9" key="1">
    <citation type="submission" date="2015-09" db="EMBL/GenBank/DDBJ databases">
        <authorList>
            <person name="Sai Rama Sridatta P."/>
        </authorList>
    </citation>
    <scope>NUCLEOTIDE SEQUENCE [LARGE SCALE GENOMIC DNA]</scope>
</reference>
<evidence type="ECO:0000256" key="1">
    <source>
        <dbReference type="ARBA" id="ARBA00004123"/>
    </source>
</evidence>
<accession>A0A4W6D557</accession>
<organism evidence="8 9">
    <name type="scientific">Lates calcarifer</name>
    <name type="common">Barramundi</name>
    <name type="synonym">Holocentrus calcarifer</name>
    <dbReference type="NCBI Taxonomy" id="8187"/>
    <lineage>
        <taxon>Eukaryota</taxon>
        <taxon>Metazoa</taxon>
        <taxon>Chordata</taxon>
        <taxon>Craniata</taxon>
        <taxon>Vertebrata</taxon>
        <taxon>Euteleostomi</taxon>
        <taxon>Actinopterygii</taxon>
        <taxon>Neopterygii</taxon>
        <taxon>Teleostei</taxon>
        <taxon>Neoteleostei</taxon>
        <taxon>Acanthomorphata</taxon>
        <taxon>Carangaria</taxon>
        <taxon>Carangaria incertae sedis</taxon>
        <taxon>Centropomidae</taxon>
        <taxon>Lates</taxon>
    </lineage>
</organism>
<dbReference type="Pfam" id="PF00010">
    <property type="entry name" value="HLH"/>
    <property type="match status" value="1"/>
</dbReference>
<reference evidence="8" key="2">
    <citation type="submission" date="2025-08" db="UniProtKB">
        <authorList>
            <consortium name="Ensembl"/>
        </authorList>
    </citation>
    <scope>IDENTIFICATION</scope>
</reference>
<dbReference type="InterPro" id="IPR036638">
    <property type="entry name" value="HLH_DNA-bd_sf"/>
</dbReference>
<keyword evidence="5" id="KW-0539">Nucleus</keyword>
<dbReference type="SUPFAM" id="SSF47459">
    <property type="entry name" value="HLH, helix-loop-helix DNA-binding domain"/>
    <property type="match status" value="1"/>
</dbReference>
<feature type="domain" description="BHLH" evidence="7">
    <location>
        <begin position="19"/>
        <end position="69"/>
    </location>
</feature>
<keyword evidence="2" id="KW-0678">Repressor</keyword>